<comment type="caution">
    <text evidence="4">The sequence shown here is derived from an EMBL/GenBank/DDBJ whole genome shotgun (WGS) entry which is preliminary data.</text>
</comment>
<keyword evidence="4" id="KW-0687">Ribonucleoprotein</keyword>
<accession>A0A7W4VP07</accession>
<evidence type="ECO:0000256" key="1">
    <source>
        <dbReference type="ARBA" id="ARBA00022679"/>
    </source>
</evidence>
<keyword evidence="2" id="KW-0012">Acyltransferase</keyword>
<dbReference type="RefSeq" id="WP_183452317.1">
    <property type="nucleotide sequence ID" value="NZ_JACHWB010000004.1"/>
</dbReference>
<dbReference type="GO" id="GO:0016747">
    <property type="term" value="F:acyltransferase activity, transferring groups other than amino-acyl groups"/>
    <property type="evidence" value="ECO:0007669"/>
    <property type="project" value="InterPro"/>
</dbReference>
<evidence type="ECO:0000313" key="5">
    <source>
        <dbReference type="Proteomes" id="UP000532010"/>
    </source>
</evidence>
<dbReference type="InterPro" id="IPR016181">
    <property type="entry name" value="Acyl_CoA_acyltransferase"/>
</dbReference>
<protein>
    <submittedName>
        <fullName evidence="4">Ribosomal protein S18 acetylase RimI-like enzyme</fullName>
    </submittedName>
</protein>
<dbReference type="InterPro" id="IPR000182">
    <property type="entry name" value="GNAT_dom"/>
</dbReference>
<dbReference type="CDD" id="cd04301">
    <property type="entry name" value="NAT_SF"/>
    <property type="match status" value="1"/>
</dbReference>
<name>A0A7W4VP07_9HYPH</name>
<dbReference type="EMBL" id="JACHWB010000004">
    <property type="protein sequence ID" value="MBB3020386.1"/>
    <property type="molecule type" value="Genomic_DNA"/>
</dbReference>
<keyword evidence="1" id="KW-0808">Transferase</keyword>
<evidence type="ECO:0000256" key="2">
    <source>
        <dbReference type="ARBA" id="ARBA00023315"/>
    </source>
</evidence>
<evidence type="ECO:0000259" key="3">
    <source>
        <dbReference type="PROSITE" id="PS51186"/>
    </source>
</evidence>
<dbReference type="AlphaFoldDB" id="A0A7W4VP07"/>
<dbReference type="GO" id="GO:0005840">
    <property type="term" value="C:ribosome"/>
    <property type="evidence" value="ECO:0007669"/>
    <property type="project" value="UniProtKB-KW"/>
</dbReference>
<proteinExistence type="predicted"/>
<organism evidence="4 5">
    <name type="scientific">Microvirga lupini</name>
    <dbReference type="NCBI Taxonomy" id="420324"/>
    <lineage>
        <taxon>Bacteria</taxon>
        <taxon>Pseudomonadati</taxon>
        <taxon>Pseudomonadota</taxon>
        <taxon>Alphaproteobacteria</taxon>
        <taxon>Hyphomicrobiales</taxon>
        <taxon>Methylobacteriaceae</taxon>
        <taxon>Microvirga</taxon>
    </lineage>
</organism>
<evidence type="ECO:0000313" key="4">
    <source>
        <dbReference type="EMBL" id="MBB3020386.1"/>
    </source>
</evidence>
<gene>
    <name evidence="4" type="ORF">FHR70_003467</name>
</gene>
<reference evidence="4 5" key="1">
    <citation type="submission" date="2020-08" db="EMBL/GenBank/DDBJ databases">
        <title>The Agave Microbiome: Exploring the role of microbial communities in plant adaptations to desert environments.</title>
        <authorList>
            <person name="Partida-Martinez L.P."/>
        </authorList>
    </citation>
    <scope>NUCLEOTIDE SEQUENCE [LARGE SCALE GENOMIC DNA]</scope>
    <source>
        <strain evidence="4 5">AT3.9</strain>
    </source>
</reference>
<dbReference type="Pfam" id="PF00583">
    <property type="entry name" value="Acetyltransf_1"/>
    <property type="match status" value="1"/>
</dbReference>
<dbReference type="Proteomes" id="UP000532010">
    <property type="component" value="Unassembled WGS sequence"/>
</dbReference>
<keyword evidence="5" id="KW-1185">Reference proteome</keyword>
<dbReference type="SUPFAM" id="SSF55729">
    <property type="entry name" value="Acyl-CoA N-acyltransferases (Nat)"/>
    <property type="match status" value="1"/>
</dbReference>
<dbReference type="PANTHER" id="PTHR43877">
    <property type="entry name" value="AMINOALKYLPHOSPHONATE N-ACETYLTRANSFERASE-RELATED-RELATED"/>
    <property type="match status" value="1"/>
</dbReference>
<sequence length="162" mass="18376">MPQTPHAGAVRIRQAIPSDTEDLVALLHDSFRTTWEPVVTAAAAQAYWESDRARRYVVEMGSEFRVAVSGDKMAGMVHWRGDFVHALHVLSSWRRKGIATQLMDEAETRIADAGHRAVRLETDTFNQASQGFYRSRGYQEEERYPDSEWASGLTTLLLRKPL</sequence>
<feature type="domain" description="N-acetyltransferase" evidence="3">
    <location>
        <begin position="10"/>
        <end position="162"/>
    </location>
</feature>
<keyword evidence="4" id="KW-0689">Ribosomal protein</keyword>
<dbReference type="InterPro" id="IPR050832">
    <property type="entry name" value="Bact_Acetyltransf"/>
</dbReference>
<dbReference type="PROSITE" id="PS51186">
    <property type="entry name" value="GNAT"/>
    <property type="match status" value="1"/>
</dbReference>
<dbReference type="Gene3D" id="3.40.630.30">
    <property type="match status" value="1"/>
</dbReference>